<proteinExistence type="predicted"/>
<dbReference type="EMBL" id="CP032098">
    <property type="protein sequence ID" value="AXX92268.1"/>
    <property type="molecule type" value="Genomic_DNA"/>
</dbReference>
<dbReference type="RefSeq" id="WP_099342803.1">
    <property type="nucleotide sequence ID" value="NZ_CP032098.1"/>
</dbReference>
<evidence type="ECO:0000313" key="2">
    <source>
        <dbReference type="EMBL" id="PHO17745.1"/>
    </source>
</evidence>
<dbReference type="KEGG" id="amol:AMOL_1292"/>
<accession>A0A2G1DGX7</accession>
<gene>
    <name evidence="1" type="ORF">AMOL_1292</name>
    <name evidence="2" type="ORF">CPU12_09130</name>
</gene>
<evidence type="ECO:0000313" key="3">
    <source>
        <dbReference type="Proteomes" id="UP000221222"/>
    </source>
</evidence>
<sequence>MNIGKLRDLESEFYDQYPKGFKDERLLCLLKKFNPEKLEEVAKNYFQKENFSQPQLICEGFMKVISRSPMVSLFDKAKLRDALKSMDIYQKDMLSIELYELIYGNKKNGFNGLVEFLKEYNLAKWTLVTLIPYALKRKKEYFIKPTTTKMIINFLELENLIYKPKPSYEFYKSYSKVLSVLKKDLKKPVLLDNAAFTGFLKMGIEICEED</sequence>
<name>A0A2G1DGX7_9BACT</name>
<keyword evidence="3" id="KW-1185">Reference proteome</keyword>
<reference evidence="1 4" key="2">
    <citation type="submission" date="2018-08" db="EMBL/GenBank/DDBJ databases">
        <title>Complete genome of the Arcobacter molluscorum type strain LMG 25693.</title>
        <authorList>
            <person name="Miller W.G."/>
            <person name="Yee E."/>
            <person name="Bono J.L."/>
        </authorList>
    </citation>
    <scope>NUCLEOTIDE SEQUENCE [LARGE SCALE GENOMIC DNA]</scope>
    <source>
        <strain evidence="1 4">CECT 7696</strain>
    </source>
</reference>
<protein>
    <submittedName>
        <fullName evidence="2">Uncharacterized protein</fullName>
    </submittedName>
</protein>
<dbReference type="EMBL" id="NXFY01000013">
    <property type="protein sequence ID" value="PHO17745.1"/>
    <property type="molecule type" value="Genomic_DNA"/>
</dbReference>
<dbReference type="AlphaFoldDB" id="A0A2G1DGX7"/>
<dbReference type="Proteomes" id="UP000221222">
    <property type="component" value="Unassembled WGS sequence"/>
</dbReference>
<evidence type="ECO:0000313" key="4">
    <source>
        <dbReference type="Proteomes" id="UP000262712"/>
    </source>
</evidence>
<dbReference type="Proteomes" id="UP000262712">
    <property type="component" value="Chromosome"/>
</dbReference>
<organism evidence="2 3">
    <name type="scientific">Malaciobacter molluscorum LMG 25693</name>
    <dbReference type="NCBI Taxonomy" id="870501"/>
    <lineage>
        <taxon>Bacteria</taxon>
        <taxon>Pseudomonadati</taxon>
        <taxon>Campylobacterota</taxon>
        <taxon>Epsilonproteobacteria</taxon>
        <taxon>Campylobacterales</taxon>
        <taxon>Arcobacteraceae</taxon>
        <taxon>Malaciobacter</taxon>
    </lineage>
</organism>
<evidence type="ECO:0000313" key="1">
    <source>
        <dbReference type="EMBL" id="AXX92268.1"/>
    </source>
</evidence>
<reference evidence="2 3" key="1">
    <citation type="submission" date="2017-09" db="EMBL/GenBank/DDBJ databases">
        <title>Arcobacter canalis sp. nov., a new species isolated from a water canal contaminated with urban sewage.</title>
        <authorList>
            <person name="Perez-Cataluna A."/>
            <person name="Salas-Masso N."/>
            <person name="Figueras M.J."/>
        </authorList>
    </citation>
    <scope>NUCLEOTIDE SEQUENCE [LARGE SCALE GENOMIC DNA]</scope>
    <source>
        <strain evidence="2 3">F98-3</strain>
    </source>
</reference>